<proteinExistence type="predicted"/>
<dbReference type="RefSeq" id="XP_013438028.1">
    <property type="nucleotide sequence ID" value="XM_013582574.1"/>
</dbReference>
<dbReference type="EMBL" id="HG725753">
    <property type="protein sequence ID" value="CDJ69562.1"/>
    <property type="molecule type" value="Genomic_DNA"/>
</dbReference>
<dbReference type="Pfam" id="PF17175">
    <property type="entry name" value="MOLO1"/>
    <property type="match status" value="1"/>
</dbReference>
<evidence type="ECO:0000313" key="3">
    <source>
        <dbReference type="EMBL" id="CDJ69562.1"/>
    </source>
</evidence>
<dbReference type="OrthoDB" id="345084at2759"/>
<reference evidence="3" key="2">
    <citation type="submission" date="2013-10" db="EMBL/GenBank/DDBJ databases">
        <authorList>
            <person name="Aslett M."/>
        </authorList>
    </citation>
    <scope>NUCLEOTIDE SEQUENCE [LARGE SCALE GENOMIC DNA]</scope>
    <source>
        <strain evidence="3">Houghton</strain>
    </source>
</reference>
<evidence type="ECO:0000256" key="1">
    <source>
        <dbReference type="SAM" id="MobiDB-lite"/>
    </source>
</evidence>
<dbReference type="VEuPathDB" id="ToxoDB:ENH_00070840"/>
<dbReference type="AlphaFoldDB" id="U6N041"/>
<dbReference type="InterPro" id="IPR033438">
    <property type="entry name" value="MOLO1"/>
</dbReference>
<feature type="chain" id="PRO_5004677248" evidence="2">
    <location>
        <begin position="20"/>
        <end position="188"/>
    </location>
</feature>
<gene>
    <name evidence="3" type="ORF">ENH_00070840</name>
</gene>
<name>U6N041_9EIME</name>
<feature type="signal peptide" evidence="2">
    <location>
        <begin position="1"/>
        <end position="19"/>
    </location>
</feature>
<accession>U6N041</accession>
<organism evidence="3 4">
    <name type="scientific">Eimeria necatrix</name>
    <dbReference type="NCBI Taxonomy" id="51315"/>
    <lineage>
        <taxon>Eukaryota</taxon>
        <taxon>Sar</taxon>
        <taxon>Alveolata</taxon>
        <taxon>Apicomplexa</taxon>
        <taxon>Conoidasida</taxon>
        <taxon>Coccidia</taxon>
        <taxon>Eucoccidiorida</taxon>
        <taxon>Eimeriorina</taxon>
        <taxon>Eimeriidae</taxon>
        <taxon>Eimeria</taxon>
    </lineage>
</organism>
<protein>
    <submittedName>
        <fullName evidence="3">Uncharacterized protein</fullName>
    </submittedName>
</protein>
<dbReference type="GeneID" id="25477216"/>
<evidence type="ECO:0000256" key="2">
    <source>
        <dbReference type="SAM" id="SignalP"/>
    </source>
</evidence>
<sequence>MKTQISFFFLFCLAVSASGEGEERPFRFEPRPPQTGALKTFHPLGGGKEEAELYSAATFPNPFVEPERCAFAARKNHSWLCDPQRLLPPQEEAELELALLRLRDLRAHECADGKLHHFQQVGSRQQELPRWNGPHVRQKSPPRFPRWPSPSELDLPSLGLCGGGADNGGGVGGESAAGGSHGCVNPKP</sequence>
<feature type="compositionally biased region" description="Gly residues" evidence="1">
    <location>
        <begin position="160"/>
        <end position="181"/>
    </location>
</feature>
<dbReference type="GO" id="GO:0005892">
    <property type="term" value="C:acetylcholine-gated channel complex"/>
    <property type="evidence" value="ECO:0007669"/>
    <property type="project" value="InterPro"/>
</dbReference>
<dbReference type="Proteomes" id="UP000030754">
    <property type="component" value="Unassembled WGS sequence"/>
</dbReference>
<reference evidence="3" key="1">
    <citation type="submission" date="2013-10" db="EMBL/GenBank/DDBJ databases">
        <title>Genomic analysis of the causative agents of coccidiosis in chickens.</title>
        <authorList>
            <person name="Reid A.J."/>
            <person name="Blake D."/>
            <person name="Billington K."/>
            <person name="Browne H."/>
            <person name="Dunn M."/>
            <person name="Hung S."/>
            <person name="Kawahara F."/>
            <person name="Miranda-Saavedra D."/>
            <person name="Mourier T."/>
            <person name="Nagra H."/>
            <person name="Otto T.D."/>
            <person name="Rawlings N."/>
            <person name="Sanchez A."/>
            <person name="Sanders M."/>
            <person name="Subramaniam C."/>
            <person name="Tay Y."/>
            <person name="Dear P."/>
            <person name="Doerig C."/>
            <person name="Gruber A."/>
            <person name="Parkinson J."/>
            <person name="Shirley M."/>
            <person name="Wan K.L."/>
            <person name="Berriman M."/>
            <person name="Tomley F."/>
            <person name="Pain A."/>
        </authorList>
    </citation>
    <scope>NUCLEOTIDE SEQUENCE [LARGE SCALE GENOMIC DNA]</scope>
    <source>
        <strain evidence="3">Houghton</strain>
    </source>
</reference>
<keyword evidence="4" id="KW-1185">Reference proteome</keyword>
<keyword evidence="2" id="KW-0732">Signal</keyword>
<evidence type="ECO:0000313" key="4">
    <source>
        <dbReference type="Proteomes" id="UP000030754"/>
    </source>
</evidence>
<feature type="region of interest" description="Disordered" evidence="1">
    <location>
        <begin position="123"/>
        <end position="188"/>
    </location>
</feature>